<dbReference type="Proteomes" id="UP001652660">
    <property type="component" value="Chromosome 6c"/>
</dbReference>
<evidence type="ECO:0000313" key="1">
    <source>
        <dbReference type="Proteomes" id="UP001652660"/>
    </source>
</evidence>
<organism evidence="1 2">
    <name type="scientific">Coffea arabica</name>
    <name type="common">Arabian coffee</name>
    <dbReference type="NCBI Taxonomy" id="13443"/>
    <lineage>
        <taxon>Eukaryota</taxon>
        <taxon>Viridiplantae</taxon>
        <taxon>Streptophyta</taxon>
        <taxon>Embryophyta</taxon>
        <taxon>Tracheophyta</taxon>
        <taxon>Spermatophyta</taxon>
        <taxon>Magnoliopsida</taxon>
        <taxon>eudicotyledons</taxon>
        <taxon>Gunneridae</taxon>
        <taxon>Pentapetalae</taxon>
        <taxon>asterids</taxon>
        <taxon>lamiids</taxon>
        <taxon>Gentianales</taxon>
        <taxon>Rubiaceae</taxon>
        <taxon>Ixoroideae</taxon>
        <taxon>Gardenieae complex</taxon>
        <taxon>Bertiereae - Coffeeae clade</taxon>
        <taxon>Coffeeae</taxon>
        <taxon>Coffea</taxon>
    </lineage>
</organism>
<dbReference type="GeneID" id="113692287"/>
<reference evidence="2" key="1">
    <citation type="submission" date="2025-08" db="UniProtKB">
        <authorList>
            <consortium name="RefSeq"/>
        </authorList>
    </citation>
    <scope>IDENTIFICATION</scope>
    <source>
        <tissue evidence="2">Leaves</tissue>
    </source>
</reference>
<accession>A0ABM4UNN4</accession>
<evidence type="ECO:0000313" key="2">
    <source>
        <dbReference type="RefSeq" id="XP_071908892.1"/>
    </source>
</evidence>
<keyword evidence="1" id="KW-1185">Reference proteome</keyword>
<name>A0ABM4UNN4_COFAR</name>
<gene>
    <name evidence="2" type="primary">LOC113692287</name>
</gene>
<sequence>MNMLLRTQNCAGILLAQVNTYKCYRCLYSFVAMQLKEVHEGGCVLVSEMTYDWRSKPKKFRYKFQQWFEPFSEQ</sequence>
<proteinExistence type="predicted"/>
<dbReference type="RefSeq" id="XP_071908892.1">
    <property type="nucleotide sequence ID" value="XM_072052791.1"/>
</dbReference>
<protein>
    <submittedName>
        <fullName evidence="2">Uncharacterized protein isoform X2</fullName>
    </submittedName>
</protein>